<dbReference type="Proteomes" id="UP000247792">
    <property type="component" value="Unassembled WGS sequence"/>
</dbReference>
<accession>A0A318JCX5</accession>
<comment type="caution">
    <text evidence="2">The sequence shown here is derived from an EMBL/GenBank/DDBJ whole genome shotgun (WGS) entry which is preliminary data.</text>
</comment>
<name>A0A318JCX5_9BURK</name>
<feature type="compositionally biased region" description="Polar residues" evidence="1">
    <location>
        <begin position="398"/>
        <end position="424"/>
    </location>
</feature>
<proteinExistence type="predicted"/>
<feature type="compositionally biased region" description="Low complexity" evidence="1">
    <location>
        <begin position="425"/>
        <end position="451"/>
    </location>
</feature>
<dbReference type="EMBL" id="QJKB01000007">
    <property type="protein sequence ID" value="PXX41658.1"/>
    <property type="molecule type" value="Genomic_DNA"/>
</dbReference>
<keyword evidence="3" id="KW-1185">Reference proteome</keyword>
<reference evidence="2 3" key="1">
    <citation type="submission" date="2018-05" db="EMBL/GenBank/DDBJ databases">
        <title>Genomic Encyclopedia of Type Strains, Phase IV (KMG-IV): sequencing the most valuable type-strain genomes for metagenomic binning, comparative biology and taxonomic classification.</title>
        <authorList>
            <person name="Goeker M."/>
        </authorList>
    </citation>
    <scope>NUCLEOTIDE SEQUENCE [LARGE SCALE GENOMIC DNA]</scope>
    <source>
        <strain evidence="2 3">DSM 19792</strain>
    </source>
</reference>
<protein>
    <submittedName>
        <fullName evidence="2">Uncharacterized protein</fullName>
    </submittedName>
</protein>
<organism evidence="2 3">
    <name type="scientific">Undibacterium pigrum</name>
    <dbReference type="NCBI Taxonomy" id="401470"/>
    <lineage>
        <taxon>Bacteria</taxon>
        <taxon>Pseudomonadati</taxon>
        <taxon>Pseudomonadota</taxon>
        <taxon>Betaproteobacteria</taxon>
        <taxon>Burkholderiales</taxon>
        <taxon>Oxalobacteraceae</taxon>
        <taxon>Undibacterium</taxon>
    </lineage>
</organism>
<dbReference type="AlphaFoldDB" id="A0A318JCX5"/>
<dbReference type="OrthoDB" id="10017267at2"/>
<feature type="region of interest" description="Disordered" evidence="1">
    <location>
        <begin position="159"/>
        <end position="192"/>
    </location>
</feature>
<evidence type="ECO:0000313" key="3">
    <source>
        <dbReference type="Proteomes" id="UP000247792"/>
    </source>
</evidence>
<sequence>METNFNGVGGNPTNQRLQMSKGRSADWYTAFGRVGDQAGMDYWDKEIASKGEEEAHRAFYSAASKDMLMGKGIGADNLQSNAGANTASNWYAPFGKVGDQAGIDYWNNEIKNKGYDVSHHAFQIAAAQNAVNGKGIGKGDLEKTTVNTPVNNQVTASVTTQGNSQAVQPAQQSLSNGKPQSNEQYINSNGSWIRNPDFDPLAEVRGNGGFMAAYAKDNSIANKMAYAQNGVGNAGYDPEFLRATRRQMDLAGGMDNFFGNTMNSTQEQLNFQNALRGITDDPFAGQNLSDASVQARAQQYMQTHPDYVPVNTYRGEAPRLPGDINQDTGLKTMKGVSNQNPWITNKGFVQQMPWQQPQQLQNPYLAPQQSDPHPYLQPFQRTDAYNKAVNVNWASANQSEQGNWGQQSMQNPYGMGNTSQSMYGNPNNFQNNFQQRGLLNQGQQTSTNTQNRYGLLSAYGTR</sequence>
<feature type="region of interest" description="Disordered" evidence="1">
    <location>
        <begin position="398"/>
        <end position="462"/>
    </location>
</feature>
<evidence type="ECO:0000313" key="2">
    <source>
        <dbReference type="EMBL" id="PXX41658.1"/>
    </source>
</evidence>
<dbReference type="RefSeq" id="WP_146218922.1">
    <property type="nucleotide sequence ID" value="NZ_QJKB01000007.1"/>
</dbReference>
<evidence type="ECO:0000256" key="1">
    <source>
        <dbReference type="SAM" id="MobiDB-lite"/>
    </source>
</evidence>
<gene>
    <name evidence="2" type="ORF">DFR42_107310</name>
</gene>